<name>A0A0D8XK45_DICVI</name>
<evidence type="ECO:0000256" key="3">
    <source>
        <dbReference type="ARBA" id="ARBA00022801"/>
    </source>
</evidence>
<evidence type="ECO:0000256" key="6">
    <source>
        <dbReference type="ARBA" id="ARBA00034908"/>
    </source>
</evidence>
<comment type="catalytic activity">
    <reaction evidence="7">
        <text>N-terminal N(alpha)-acetyl-L-cysteinyl-L-aspartyl-[protein] + H2O = N-terminal L-aspartyl-[protein] + N-acetyl-L-cysteine</text>
        <dbReference type="Rhea" id="RHEA:74579"/>
        <dbReference type="Rhea" id="RHEA-COMP:12669"/>
        <dbReference type="Rhea" id="RHEA-COMP:18395"/>
        <dbReference type="ChEBI" id="CHEBI:15377"/>
        <dbReference type="ChEBI" id="CHEBI:64720"/>
        <dbReference type="ChEBI" id="CHEBI:78236"/>
        <dbReference type="ChEBI" id="CHEBI:193599"/>
    </reaction>
    <physiologicalReaction direction="left-to-right" evidence="7">
        <dbReference type="Rhea" id="RHEA:74580"/>
    </physiologicalReaction>
</comment>
<accession>A0A0D8XK45</accession>
<keyword evidence="10" id="KW-1185">Reference proteome</keyword>
<evidence type="ECO:0000313" key="10">
    <source>
        <dbReference type="Proteomes" id="UP000053766"/>
    </source>
</evidence>
<keyword evidence="8" id="KW-0472">Membrane</keyword>
<proteinExistence type="inferred from homology"/>
<evidence type="ECO:0000256" key="4">
    <source>
        <dbReference type="ARBA" id="ARBA00034725"/>
    </source>
</evidence>
<protein>
    <recommendedName>
        <fullName evidence="5">Actin maturation protease</fullName>
    </recommendedName>
    <alternativeName>
        <fullName evidence="6">Actin aminopeptidase ACTMAP</fullName>
    </alternativeName>
</protein>
<keyword evidence="3" id="KW-0378">Hydrolase</keyword>
<feature type="transmembrane region" description="Helical" evidence="8">
    <location>
        <begin position="163"/>
        <end position="186"/>
    </location>
</feature>
<reference evidence="9 10" key="1">
    <citation type="submission" date="2013-11" db="EMBL/GenBank/DDBJ databases">
        <title>Draft genome of the bovine lungworm Dictyocaulus viviparus.</title>
        <authorList>
            <person name="Mitreva M."/>
        </authorList>
    </citation>
    <scope>NUCLEOTIDE SEQUENCE [LARGE SCALE GENOMIC DNA]</scope>
    <source>
        <strain evidence="9 10">HannoverDv2000</strain>
    </source>
</reference>
<dbReference type="OrthoDB" id="198816at2759"/>
<dbReference type="STRING" id="29172.A0A0D8XK45"/>
<keyword evidence="2" id="KW-0645">Protease</keyword>
<reference evidence="10" key="2">
    <citation type="journal article" date="2016" name="Sci. Rep.">
        <title>Dictyocaulus viviparus genome, variome and transcriptome elucidate lungworm biology and support future intervention.</title>
        <authorList>
            <person name="McNulty S.N."/>
            <person name="Strube C."/>
            <person name="Rosa B.A."/>
            <person name="Martin J.C."/>
            <person name="Tyagi R."/>
            <person name="Choi Y.J."/>
            <person name="Wang Q."/>
            <person name="Hallsworth Pepin K."/>
            <person name="Zhang X."/>
            <person name="Ozersky P."/>
            <person name="Wilson R.K."/>
            <person name="Sternberg P.W."/>
            <person name="Gasser R.B."/>
            <person name="Mitreva M."/>
        </authorList>
    </citation>
    <scope>NUCLEOTIDE SEQUENCE [LARGE SCALE GENOMIC DNA]</scope>
    <source>
        <strain evidence="10">HannoverDv2000</strain>
    </source>
</reference>
<dbReference type="GO" id="GO:0004177">
    <property type="term" value="F:aminopeptidase activity"/>
    <property type="evidence" value="ECO:0007669"/>
    <property type="project" value="UniProtKB-KW"/>
</dbReference>
<dbReference type="AlphaFoldDB" id="A0A0D8XK45"/>
<dbReference type="PANTHER" id="PTHR28631">
    <property type="entry name" value="UPF0692 PROTEIN C19ORF54"/>
    <property type="match status" value="1"/>
</dbReference>
<dbReference type="Proteomes" id="UP000053766">
    <property type="component" value="Unassembled WGS sequence"/>
</dbReference>
<sequence>MGPQWLSDLASSLWPLYSNVVPFPEATVLVRYMDSGYAVLIPYDCDKNHEPAMRKGHGAHWSLITGFLYVEDSSTVIREASTNLHVENEDAFYVFAHHGKSKHMGLWSYSTLRRSSMQMFEVGCQRSTCDFIVPVDGLDQMRGKCVLLAKEKFLENGHFYYEWTPIVAVIPLFVSSISAFAVKVYFDAVEKLKHNRRILVP</sequence>
<keyword evidence="8" id="KW-0812">Transmembrane</keyword>
<dbReference type="InterPro" id="IPR040043">
    <property type="entry name" value="ACTMAP"/>
</dbReference>
<organism evidence="9 10">
    <name type="scientific">Dictyocaulus viviparus</name>
    <name type="common">Bovine lungworm</name>
    <dbReference type="NCBI Taxonomy" id="29172"/>
    <lineage>
        <taxon>Eukaryota</taxon>
        <taxon>Metazoa</taxon>
        <taxon>Ecdysozoa</taxon>
        <taxon>Nematoda</taxon>
        <taxon>Chromadorea</taxon>
        <taxon>Rhabditida</taxon>
        <taxon>Rhabditina</taxon>
        <taxon>Rhabditomorpha</taxon>
        <taxon>Strongyloidea</taxon>
        <taxon>Metastrongylidae</taxon>
        <taxon>Dictyocaulus</taxon>
    </lineage>
</organism>
<comment type="similarity">
    <text evidence="4">Belongs to the ACTMAP family.</text>
</comment>
<keyword evidence="1" id="KW-0031">Aminopeptidase</keyword>
<keyword evidence="8" id="KW-1133">Transmembrane helix</keyword>
<evidence type="ECO:0000256" key="1">
    <source>
        <dbReference type="ARBA" id="ARBA00022438"/>
    </source>
</evidence>
<dbReference type="EMBL" id="KN716491">
    <property type="protein sequence ID" value="KJH44209.1"/>
    <property type="molecule type" value="Genomic_DNA"/>
</dbReference>
<evidence type="ECO:0000313" key="9">
    <source>
        <dbReference type="EMBL" id="KJH44209.1"/>
    </source>
</evidence>
<evidence type="ECO:0000256" key="2">
    <source>
        <dbReference type="ARBA" id="ARBA00022670"/>
    </source>
</evidence>
<gene>
    <name evidence="9" type="ORF">DICVIV_09781</name>
</gene>
<evidence type="ECO:0000256" key="5">
    <source>
        <dbReference type="ARBA" id="ARBA00034848"/>
    </source>
</evidence>
<dbReference type="PANTHER" id="PTHR28631:SF1">
    <property type="entry name" value="ACTIN MATURATION PROTEASE"/>
    <property type="match status" value="1"/>
</dbReference>
<dbReference type="GO" id="GO:0006508">
    <property type="term" value="P:proteolysis"/>
    <property type="evidence" value="ECO:0007669"/>
    <property type="project" value="UniProtKB-KW"/>
</dbReference>
<evidence type="ECO:0000256" key="7">
    <source>
        <dbReference type="ARBA" id="ARBA00049041"/>
    </source>
</evidence>
<dbReference type="Pfam" id="PF21646">
    <property type="entry name" value="ACTMAP-like_C"/>
    <property type="match status" value="1"/>
</dbReference>
<evidence type="ECO:0000256" key="8">
    <source>
        <dbReference type="SAM" id="Phobius"/>
    </source>
</evidence>